<dbReference type="Pfam" id="PF05346">
    <property type="entry name" value="DUF747"/>
    <property type="match status" value="1"/>
</dbReference>
<comment type="subcellular location">
    <subcellularLocation>
        <location evidence="1">Membrane</location>
        <topology evidence="1">Multi-pass membrane protein</topology>
    </subcellularLocation>
</comment>
<evidence type="ECO:0000313" key="8">
    <source>
        <dbReference type="EMBL" id="CAD9133961.1"/>
    </source>
</evidence>
<feature type="compositionally biased region" description="Low complexity" evidence="6">
    <location>
        <begin position="597"/>
        <end position="613"/>
    </location>
</feature>
<feature type="compositionally biased region" description="Basic residues" evidence="6">
    <location>
        <begin position="804"/>
        <end position="823"/>
    </location>
</feature>
<feature type="compositionally biased region" description="Polar residues" evidence="6">
    <location>
        <begin position="614"/>
        <end position="629"/>
    </location>
</feature>
<name>A0A7S1MK87_NEODS</name>
<feature type="compositionally biased region" description="Polar residues" evidence="6">
    <location>
        <begin position="665"/>
        <end position="679"/>
    </location>
</feature>
<feature type="compositionally biased region" description="Low complexity" evidence="6">
    <location>
        <begin position="170"/>
        <end position="181"/>
    </location>
</feature>
<feature type="transmembrane region" description="Helical" evidence="7">
    <location>
        <begin position="429"/>
        <end position="451"/>
    </location>
</feature>
<dbReference type="PANTHER" id="PTHR13317">
    <property type="entry name" value="TRANSMEMBRANE ANTERIOR POSTERIOR TRANSFORMATION PROTEIN 1 HOMOLOG"/>
    <property type="match status" value="1"/>
</dbReference>
<keyword evidence="3 7" id="KW-0812">Transmembrane</keyword>
<keyword evidence="5 7" id="KW-0472">Membrane</keyword>
<evidence type="ECO:0000256" key="5">
    <source>
        <dbReference type="ARBA" id="ARBA00023136"/>
    </source>
</evidence>
<accession>A0A7S1MK87</accession>
<evidence type="ECO:0000256" key="1">
    <source>
        <dbReference type="ARBA" id="ARBA00004141"/>
    </source>
</evidence>
<proteinExistence type="inferred from homology"/>
<evidence type="ECO:0000256" key="2">
    <source>
        <dbReference type="ARBA" id="ARBA00008803"/>
    </source>
</evidence>
<dbReference type="PANTHER" id="PTHR13317:SF4">
    <property type="entry name" value="TRANSMEMBRANE ANTERIOR POSTERIOR TRANSFORMATION PROTEIN 1 HOMOLOG"/>
    <property type="match status" value="1"/>
</dbReference>
<feature type="compositionally biased region" description="Polar residues" evidence="6">
    <location>
        <begin position="494"/>
        <end position="505"/>
    </location>
</feature>
<feature type="compositionally biased region" description="Low complexity" evidence="6">
    <location>
        <begin position="748"/>
        <end position="761"/>
    </location>
</feature>
<feature type="region of interest" description="Disordered" evidence="6">
    <location>
        <begin position="164"/>
        <end position="183"/>
    </location>
</feature>
<feature type="transmembrane region" description="Helical" evidence="7">
    <location>
        <begin position="52"/>
        <end position="74"/>
    </location>
</feature>
<organism evidence="8">
    <name type="scientific">Neobodo designis</name>
    <name type="common">Flagellated protozoan</name>
    <name type="synonym">Bodo designis</name>
    <dbReference type="NCBI Taxonomy" id="312471"/>
    <lineage>
        <taxon>Eukaryota</taxon>
        <taxon>Discoba</taxon>
        <taxon>Euglenozoa</taxon>
        <taxon>Kinetoplastea</taxon>
        <taxon>Metakinetoplastina</taxon>
        <taxon>Neobodonida</taxon>
        <taxon>Neobodo</taxon>
    </lineage>
</organism>
<feature type="region of interest" description="Disordered" evidence="6">
    <location>
        <begin position="705"/>
        <end position="829"/>
    </location>
</feature>
<evidence type="ECO:0000256" key="4">
    <source>
        <dbReference type="ARBA" id="ARBA00022989"/>
    </source>
</evidence>
<feature type="transmembrane region" description="Helical" evidence="7">
    <location>
        <begin position="86"/>
        <end position="104"/>
    </location>
</feature>
<gene>
    <name evidence="8" type="ORF">NDES1114_LOCUS24023</name>
</gene>
<dbReference type="GO" id="GO:0005789">
    <property type="term" value="C:endoplasmic reticulum membrane"/>
    <property type="evidence" value="ECO:0007669"/>
    <property type="project" value="TreeGrafter"/>
</dbReference>
<keyword evidence="4 7" id="KW-1133">Transmembrane helix</keyword>
<reference evidence="8" key="1">
    <citation type="submission" date="2021-01" db="EMBL/GenBank/DDBJ databases">
        <authorList>
            <person name="Corre E."/>
            <person name="Pelletier E."/>
            <person name="Niang G."/>
            <person name="Scheremetjew M."/>
            <person name="Finn R."/>
            <person name="Kale V."/>
            <person name="Holt S."/>
            <person name="Cochrane G."/>
            <person name="Meng A."/>
            <person name="Brown T."/>
            <person name="Cohen L."/>
        </authorList>
    </citation>
    <scope>NUCLEOTIDE SEQUENCE</scope>
    <source>
        <strain evidence="8">CCAP 1951/1</strain>
    </source>
</reference>
<dbReference type="EMBL" id="HBGF01035804">
    <property type="protein sequence ID" value="CAD9133961.1"/>
    <property type="molecule type" value="Transcribed_RNA"/>
</dbReference>
<evidence type="ECO:0000256" key="7">
    <source>
        <dbReference type="SAM" id="Phobius"/>
    </source>
</evidence>
<sequence>MGLWYNIGPSRREAARIVRDHNESAWGEPSLLHAFEQFRRMPALLPSLEFCLGYGVLCCLRVLLEVLLMPLRLLCAPWAVSRRDVLTAYLVLAGLMPFILTVSTDAPMYLYSFWYHAVRGTSILKLYVIFNLCDMCEKMLASFNHDATEALWFAINSANAAEGPPRDGRGAAAASKSSGSSQPPPATRLFVVWMLVLSFASTAAHAFLLMLQTVTLNAALNSDDYSLIALLISNNFMEIKSLVFKKCSVEQLFQHVCTDTVERVQQLTHMAVMLLRHAQSQGFGTVQPLDLVTILLFEVGVDFTKHFFLARYNRISLDVYERFRITIVWDAARTYLADELASRALLGRGIVSVAPAATSEDGAASATDPREAPVVRRLTADDRKALRSIHSPDSFVRNPARRLGFTPYANAAVILWAGSQVGVQLATQAPAMCVIAVALLLALHSVIATIIDGAACRFAIKSNRWQKLAPNVVLASPRPLEGTARTPPRRHENPSSAGTSPNMTATGRGDESDRPGSSGARRQQRPTTVTTVTAPPALMPPSPAKEDPLNISDGSSPAPRASGPPGGLTPVGGVRPAHAVTNTLAKPLSAAPRHRTGAAGDSSSDVASRRASGLTPQQGATAPLSTVTSPLLARRRQTLGPSSAGSGASQPPGSGTPADPLARSVPSSGTTSPQATFTQFAGPTAPAFMLGGSLDERVLLARGASLAGPPSDTGGSQAPASPGAVPDSGTDGAARARPDLGAAEVPLPSGAGAAAAASGGDSPPPPSEGEAHPDPWAGLEPMDSIYPFQRVDGKGDGKDTTAAHRARHEHHAQHHRSAGRHRGGAAVAV</sequence>
<evidence type="ECO:0000256" key="3">
    <source>
        <dbReference type="ARBA" id="ARBA00022692"/>
    </source>
</evidence>
<dbReference type="InterPro" id="IPR008010">
    <property type="entry name" value="Tatp1"/>
</dbReference>
<feature type="compositionally biased region" description="Low complexity" evidence="6">
    <location>
        <begin position="640"/>
        <end position="658"/>
    </location>
</feature>
<feature type="compositionally biased region" description="Low complexity" evidence="6">
    <location>
        <begin position="525"/>
        <end position="536"/>
    </location>
</feature>
<evidence type="ECO:0000256" key="6">
    <source>
        <dbReference type="SAM" id="MobiDB-lite"/>
    </source>
</evidence>
<dbReference type="AlphaFoldDB" id="A0A7S1MK87"/>
<feature type="compositionally biased region" description="Basic and acidic residues" evidence="6">
    <location>
        <begin position="791"/>
        <end position="802"/>
    </location>
</feature>
<feature type="region of interest" description="Disordered" evidence="6">
    <location>
        <begin position="478"/>
        <end position="679"/>
    </location>
</feature>
<feature type="compositionally biased region" description="Low complexity" evidence="6">
    <location>
        <begin position="552"/>
        <end position="563"/>
    </location>
</feature>
<feature type="transmembrane region" description="Helical" evidence="7">
    <location>
        <begin position="190"/>
        <end position="211"/>
    </location>
</feature>
<protein>
    <submittedName>
        <fullName evidence="8">Uncharacterized protein</fullName>
    </submittedName>
</protein>
<comment type="similarity">
    <text evidence="2">Belongs to the TAPT1 family.</text>
</comment>